<evidence type="ECO:0000313" key="2">
    <source>
        <dbReference type="Proteomes" id="UP001577267"/>
    </source>
</evidence>
<comment type="caution">
    <text evidence="1">The sequence shown here is derived from an EMBL/GenBank/DDBJ whole genome shotgun (WGS) entry which is preliminary data.</text>
</comment>
<dbReference type="RefSeq" id="WP_375062256.1">
    <property type="nucleotide sequence ID" value="NZ_JBHGBT010000005.1"/>
</dbReference>
<protein>
    <recommendedName>
        <fullName evidence="3">Rubredoxin</fullName>
    </recommendedName>
</protein>
<name>A0ABV4ZJF6_9ACTN</name>
<dbReference type="Proteomes" id="UP001577267">
    <property type="component" value="Unassembled WGS sequence"/>
</dbReference>
<evidence type="ECO:0008006" key="3">
    <source>
        <dbReference type="Google" id="ProtNLM"/>
    </source>
</evidence>
<reference evidence="1 2" key="1">
    <citation type="submission" date="2024-09" db="EMBL/GenBank/DDBJ databases">
        <title>Draft genome sequence of multifaceted antimicrobials producing Streptomyces sp. strain FH1.</title>
        <authorList>
            <person name="Hassan F."/>
            <person name="Ali H."/>
            <person name="Hassan N."/>
            <person name="Nawaz A."/>
        </authorList>
    </citation>
    <scope>NUCLEOTIDE SEQUENCE [LARGE SCALE GENOMIC DNA]</scope>
    <source>
        <strain evidence="1 2">FH1</strain>
    </source>
</reference>
<organism evidence="1 2">
    <name type="scientific">Streptomyces carpaticus</name>
    <dbReference type="NCBI Taxonomy" id="285558"/>
    <lineage>
        <taxon>Bacteria</taxon>
        <taxon>Bacillati</taxon>
        <taxon>Actinomycetota</taxon>
        <taxon>Actinomycetes</taxon>
        <taxon>Kitasatosporales</taxon>
        <taxon>Streptomycetaceae</taxon>
        <taxon>Streptomyces</taxon>
    </lineage>
</organism>
<evidence type="ECO:0000313" key="1">
    <source>
        <dbReference type="EMBL" id="MFB4194233.1"/>
    </source>
</evidence>
<sequence>MEFDFECWRCWANNTIYGEPTHGFWRDRYKLPADWNCWNCGAVNTTPDD</sequence>
<keyword evidence="2" id="KW-1185">Reference proteome</keyword>
<proteinExistence type="predicted"/>
<dbReference type="EMBL" id="JBHGBT010000005">
    <property type="protein sequence ID" value="MFB4194233.1"/>
    <property type="molecule type" value="Genomic_DNA"/>
</dbReference>
<gene>
    <name evidence="1" type="ORF">ACE11A_07690</name>
</gene>
<accession>A0ABV4ZJF6</accession>